<dbReference type="Proteomes" id="UP001354989">
    <property type="component" value="Chromosome"/>
</dbReference>
<dbReference type="RefSeq" id="WP_332920575.1">
    <property type="nucleotide sequence ID" value="NZ_AP025292.1"/>
</dbReference>
<gene>
    <name evidence="1" type="ORF">PEPS_12140</name>
</gene>
<protein>
    <recommendedName>
        <fullName evidence="3">MORN repeat protein</fullName>
    </recommendedName>
</protein>
<organism evidence="1 2">
    <name type="scientific">Persicobacter psychrovividus</name>
    <dbReference type="NCBI Taxonomy" id="387638"/>
    <lineage>
        <taxon>Bacteria</taxon>
        <taxon>Pseudomonadati</taxon>
        <taxon>Bacteroidota</taxon>
        <taxon>Cytophagia</taxon>
        <taxon>Cytophagales</taxon>
        <taxon>Persicobacteraceae</taxon>
        <taxon>Persicobacter</taxon>
    </lineage>
</organism>
<accession>A0ABM7VDC4</accession>
<reference evidence="1 2" key="1">
    <citation type="submission" date="2021-12" db="EMBL/GenBank/DDBJ databases">
        <title>Genome sequencing of bacteria with rrn-lacking chromosome and rrn-plasmid.</title>
        <authorList>
            <person name="Anda M."/>
            <person name="Iwasaki W."/>
        </authorList>
    </citation>
    <scope>NUCLEOTIDE SEQUENCE [LARGE SCALE GENOMIC DNA]</scope>
    <source>
        <strain evidence="1 2">NBRC 101262</strain>
    </source>
</reference>
<proteinExistence type="predicted"/>
<dbReference type="EMBL" id="AP025292">
    <property type="protein sequence ID" value="BDC98933.1"/>
    <property type="molecule type" value="Genomic_DNA"/>
</dbReference>
<evidence type="ECO:0008006" key="3">
    <source>
        <dbReference type="Google" id="ProtNLM"/>
    </source>
</evidence>
<name>A0ABM7VDC4_9BACT</name>
<keyword evidence="2" id="KW-1185">Reference proteome</keyword>
<sequence length="143" mass="16179">MKLFFTILMSLFFFDNNSSTVFSYNGKSIEVNASIGKKFVGTYKGAQGGYLELHADGTGFYKYDYAFGPCKNTPIPIQWGMIKDAKGSAVRFNRKYGQSYPIFFKSTAGARFRGCKEEVLEDFLLVYKNGTIEVSTSDDWKKQ</sequence>
<evidence type="ECO:0000313" key="1">
    <source>
        <dbReference type="EMBL" id="BDC98933.1"/>
    </source>
</evidence>
<evidence type="ECO:0000313" key="2">
    <source>
        <dbReference type="Proteomes" id="UP001354989"/>
    </source>
</evidence>